<comment type="caution">
    <text evidence="2">The sequence shown here is derived from an EMBL/GenBank/DDBJ whole genome shotgun (WGS) entry which is preliminary data.</text>
</comment>
<name>A0A9X1KZS5_9BACT</name>
<protein>
    <submittedName>
        <fullName evidence="2">Uncharacterized protein</fullName>
    </submittedName>
</protein>
<accession>A0A9X1KZS5</accession>
<evidence type="ECO:0000313" key="2">
    <source>
        <dbReference type="EMBL" id="MCA6076502.1"/>
    </source>
</evidence>
<dbReference type="EMBL" id="JAIXNE010000004">
    <property type="protein sequence ID" value="MCA6077630.1"/>
    <property type="molecule type" value="Genomic_DNA"/>
</dbReference>
<reference evidence="2" key="1">
    <citation type="submission" date="2021-09" db="EMBL/GenBank/DDBJ databases">
        <title>Fulvivirga sp. isolated from coastal sediment.</title>
        <authorList>
            <person name="Yu H."/>
        </authorList>
    </citation>
    <scope>NUCLEOTIDE SEQUENCE</scope>
    <source>
        <strain evidence="2">1062</strain>
    </source>
</reference>
<dbReference type="AlphaFoldDB" id="A0A9X1KZS5"/>
<sequence length="195" mass="22921">MNEEELRFSAKPIPEIFQSYATGTLFDRCIECDRYLLDKEIPYFIEKAIKKYEGLRGYDVIFEYAICINCADQMRQKMSLESMQKIGQFLEKNMNQKRRNELIEDFPDEPEKWIDECLITGASREETAEYQIYAQCIYDRLLLPAMPYMISHMVLDKLANLLSDKTLGEMDDFIGRHFGPPSEFEVGPRKKIILV</sequence>
<gene>
    <name evidence="1" type="ORF">LDX50_10620</name>
    <name evidence="2" type="ORF">LDX50_16590</name>
    <name evidence="3" type="ORF">LDX50_22310</name>
</gene>
<proteinExistence type="predicted"/>
<keyword evidence="4" id="KW-1185">Reference proteome</keyword>
<dbReference type="EMBL" id="JAIXNE010000003">
    <property type="protein sequence ID" value="MCA6076502.1"/>
    <property type="molecule type" value="Genomic_DNA"/>
</dbReference>
<dbReference type="Proteomes" id="UP001139409">
    <property type="component" value="Unassembled WGS sequence"/>
</dbReference>
<organism evidence="2 4">
    <name type="scientific">Fulvivirga sedimenti</name>
    <dbReference type="NCBI Taxonomy" id="2879465"/>
    <lineage>
        <taxon>Bacteria</taxon>
        <taxon>Pseudomonadati</taxon>
        <taxon>Bacteroidota</taxon>
        <taxon>Cytophagia</taxon>
        <taxon>Cytophagales</taxon>
        <taxon>Fulvivirgaceae</taxon>
        <taxon>Fulvivirga</taxon>
    </lineage>
</organism>
<dbReference type="EMBL" id="JAIXNE010000002">
    <property type="protein sequence ID" value="MCA6075325.1"/>
    <property type="molecule type" value="Genomic_DNA"/>
</dbReference>
<evidence type="ECO:0000313" key="4">
    <source>
        <dbReference type="Proteomes" id="UP001139409"/>
    </source>
</evidence>
<evidence type="ECO:0000313" key="1">
    <source>
        <dbReference type="EMBL" id="MCA6075325.1"/>
    </source>
</evidence>
<evidence type="ECO:0000313" key="3">
    <source>
        <dbReference type="EMBL" id="MCA6077630.1"/>
    </source>
</evidence>
<dbReference type="RefSeq" id="WP_225698428.1">
    <property type="nucleotide sequence ID" value="NZ_JAIXNE010000002.1"/>
</dbReference>